<dbReference type="SMART" id="SM00422">
    <property type="entry name" value="HTH_MERR"/>
    <property type="match status" value="1"/>
</dbReference>
<organism evidence="3 4">
    <name type="scientific">Thermobifida cellulosilytica TB100</name>
    <dbReference type="NCBI Taxonomy" id="665004"/>
    <lineage>
        <taxon>Bacteria</taxon>
        <taxon>Bacillati</taxon>
        <taxon>Actinomycetota</taxon>
        <taxon>Actinomycetes</taxon>
        <taxon>Streptosporangiales</taxon>
        <taxon>Nocardiopsidaceae</taxon>
        <taxon>Thermobifida</taxon>
    </lineage>
</organism>
<dbReference type="Pfam" id="PF13411">
    <property type="entry name" value="MerR_1"/>
    <property type="match status" value="1"/>
</dbReference>
<comment type="caution">
    <text evidence="3">The sequence shown here is derived from an EMBL/GenBank/DDBJ whole genome shotgun (WGS) entry which is preliminary data.</text>
</comment>
<dbReference type="InterPro" id="IPR009061">
    <property type="entry name" value="DNA-bd_dom_put_sf"/>
</dbReference>
<dbReference type="OrthoDB" id="5242095at2"/>
<evidence type="ECO:0000313" key="4">
    <source>
        <dbReference type="Proteomes" id="UP000074382"/>
    </source>
</evidence>
<dbReference type="RefSeq" id="WP_157080091.1">
    <property type="nucleotide sequence ID" value="NZ_KQ950180.1"/>
</dbReference>
<dbReference type="STRING" id="665004.AC529_17585"/>
<keyword evidence="4" id="KW-1185">Reference proteome</keyword>
<dbReference type="SUPFAM" id="SSF46955">
    <property type="entry name" value="Putative DNA-binding domain"/>
    <property type="match status" value="1"/>
</dbReference>
<dbReference type="PANTHER" id="PTHR30204">
    <property type="entry name" value="REDOX-CYCLING DRUG-SENSING TRANSCRIPTIONAL ACTIVATOR SOXR"/>
    <property type="match status" value="1"/>
</dbReference>
<dbReference type="InterPro" id="IPR000551">
    <property type="entry name" value="MerR-type_HTH_dom"/>
</dbReference>
<accession>A0A147KDW5</accession>
<reference evidence="4" key="1">
    <citation type="journal article" date="2017" name="Acta Aliment.">
        <title>Plant polysaccharide degrading enzyme system of Thermpbifida cellulosilytica TB100 revealed by de novo genome project data.</title>
        <authorList>
            <person name="Toth A."/>
            <person name="Baka E."/>
            <person name="Luzics S."/>
            <person name="Bata-Vidacs I."/>
            <person name="Nagy I."/>
            <person name="Balint B."/>
            <person name="Herceg R."/>
            <person name="Olasz F."/>
            <person name="Wilk T."/>
            <person name="Nagy T."/>
            <person name="Kriszt B."/>
            <person name="Nagy I."/>
            <person name="Kukolya J."/>
        </authorList>
    </citation>
    <scope>NUCLEOTIDE SEQUENCE [LARGE SCALE GENOMIC DNA]</scope>
    <source>
        <strain evidence="4">TB100</strain>
    </source>
</reference>
<dbReference type="Proteomes" id="UP000074382">
    <property type="component" value="Unassembled WGS sequence"/>
</dbReference>
<dbReference type="InterPro" id="IPR047057">
    <property type="entry name" value="MerR_fam"/>
</dbReference>
<evidence type="ECO:0000313" key="3">
    <source>
        <dbReference type="EMBL" id="KUP95458.1"/>
    </source>
</evidence>
<gene>
    <name evidence="3" type="ORF">AC529_17585</name>
</gene>
<name>A0A147KDW5_THECS</name>
<dbReference type="GO" id="GO:0003677">
    <property type="term" value="F:DNA binding"/>
    <property type="evidence" value="ECO:0007669"/>
    <property type="project" value="UniProtKB-KW"/>
</dbReference>
<dbReference type="PANTHER" id="PTHR30204:SF98">
    <property type="entry name" value="HTH-TYPE TRANSCRIPTIONAL REGULATOR ADHR"/>
    <property type="match status" value="1"/>
</dbReference>
<feature type="domain" description="HTH merR-type" evidence="2">
    <location>
        <begin position="1"/>
        <end position="70"/>
    </location>
</feature>
<dbReference type="GO" id="GO:0003700">
    <property type="term" value="F:DNA-binding transcription factor activity"/>
    <property type="evidence" value="ECO:0007669"/>
    <property type="project" value="InterPro"/>
</dbReference>
<sequence length="71" mass="8032">MRIGELSRRSGVSVPTIKYYLREGMLPEGERTAANQVRYSESHLRRLRLIRGLIDVGGLPVPTVREVLAEI</sequence>
<keyword evidence="1" id="KW-0238">DNA-binding</keyword>
<protein>
    <submittedName>
        <fullName evidence="3">Transcriptional regulator</fullName>
    </submittedName>
</protein>
<evidence type="ECO:0000259" key="2">
    <source>
        <dbReference type="PROSITE" id="PS50937"/>
    </source>
</evidence>
<dbReference type="Gene3D" id="1.10.1660.10">
    <property type="match status" value="1"/>
</dbReference>
<evidence type="ECO:0000256" key="1">
    <source>
        <dbReference type="ARBA" id="ARBA00023125"/>
    </source>
</evidence>
<feature type="non-terminal residue" evidence="3">
    <location>
        <position position="71"/>
    </location>
</feature>
<dbReference type="AlphaFoldDB" id="A0A147KDW5"/>
<dbReference type="PROSITE" id="PS50937">
    <property type="entry name" value="HTH_MERR_2"/>
    <property type="match status" value="1"/>
</dbReference>
<dbReference type="PRINTS" id="PR00040">
    <property type="entry name" value="HTHMERR"/>
</dbReference>
<dbReference type="EMBL" id="LGEM01000125">
    <property type="protein sequence ID" value="KUP95458.1"/>
    <property type="molecule type" value="Genomic_DNA"/>
</dbReference>
<proteinExistence type="predicted"/>